<keyword evidence="1" id="KW-0808">Transferase</keyword>
<feature type="domain" description="N-acetyltransferase" evidence="3">
    <location>
        <begin position="151"/>
        <end position="289"/>
    </location>
</feature>
<accession>A0ABM8VKS5</accession>
<evidence type="ECO:0000313" key="4">
    <source>
        <dbReference type="EMBL" id="CAG7647474.1"/>
    </source>
</evidence>
<keyword evidence="5" id="KW-1185">Reference proteome</keyword>
<protein>
    <recommendedName>
        <fullName evidence="3">N-acetyltransferase domain-containing protein</fullName>
    </recommendedName>
</protein>
<dbReference type="PROSITE" id="PS51186">
    <property type="entry name" value="GNAT"/>
    <property type="match status" value="1"/>
</dbReference>
<evidence type="ECO:0000313" key="5">
    <source>
        <dbReference type="Proteomes" id="UP000730618"/>
    </source>
</evidence>
<name>A0ABM8VKS5_9BACL</name>
<reference evidence="4 5" key="1">
    <citation type="submission" date="2021-06" db="EMBL/GenBank/DDBJ databases">
        <authorList>
            <person name="Criscuolo A."/>
        </authorList>
    </citation>
    <scope>NUCLEOTIDE SEQUENCE [LARGE SCALE GENOMIC DNA]</scope>
    <source>
        <strain evidence="5">CIP 111802</strain>
    </source>
</reference>
<dbReference type="Pfam" id="PF00583">
    <property type="entry name" value="Acetyltransf_1"/>
    <property type="match status" value="1"/>
</dbReference>
<keyword evidence="2" id="KW-0012">Acyltransferase</keyword>
<dbReference type="PANTHER" id="PTHR43877">
    <property type="entry name" value="AMINOALKYLPHOSPHONATE N-ACETYLTRANSFERASE-RELATED-RELATED"/>
    <property type="match status" value="1"/>
</dbReference>
<proteinExistence type="predicted"/>
<organism evidence="4 5">
    <name type="scientific">Paenibacillus allorhizosphaerae</name>
    <dbReference type="NCBI Taxonomy" id="2849866"/>
    <lineage>
        <taxon>Bacteria</taxon>
        <taxon>Bacillati</taxon>
        <taxon>Bacillota</taxon>
        <taxon>Bacilli</taxon>
        <taxon>Bacillales</taxon>
        <taxon>Paenibacillaceae</taxon>
        <taxon>Paenibacillus</taxon>
    </lineage>
</organism>
<evidence type="ECO:0000256" key="2">
    <source>
        <dbReference type="ARBA" id="ARBA00023315"/>
    </source>
</evidence>
<gene>
    <name evidence="4" type="ORF">PAECIP111802_03983</name>
</gene>
<dbReference type="InterPro" id="IPR050832">
    <property type="entry name" value="Bact_Acetyltransf"/>
</dbReference>
<sequence length="289" mass="32716">MNYTVRPFREEHLEQLQAIDAGTWGHFKWDRTIDPLSMFGATDERDRLVGAGALMNKDANLLMRTVHSPSLPQAEVQRLKAQLADALVNRFLERHCEKAGVIPRLLARIRNEEDRNLYEGRGFLPTGDIIQLYLRDISASFPAVPQLPTGIEIRPWPMRSSAEKEVYLRADQSIFPNDYSMEMLNYMQGGPVWFVMAAFHGDKLIGSSMSWGTEVGITERLFTLPGWRRKGIAKGLLAASLQQHRELGRTHVSAAVSGSNVAGEALLRSAGFEREAKQIRIYEYRLYQA</sequence>
<dbReference type="RefSeq" id="WP_218100276.1">
    <property type="nucleotide sequence ID" value="NZ_CAJVCE010000011.1"/>
</dbReference>
<evidence type="ECO:0000259" key="3">
    <source>
        <dbReference type="PROSITE" id="PS51186"/>
    </source>
</evidence>
<dbReference type="CDD" id="cd04301">
    <property type="entry name" value="NAT_SF"/>
    <property type="match status" value="1"/>
</dbReference>
<evidence type="ECO:0000256" key="1">
    <source>
        <dbReference type="ARBA" id="ARBA00022679"/>
    </source>
</evidence>
<dbReference type="EMBL" id="CAJVCE010000011">
    <property type="protein sequence ID" value="CAG7647474.1"/>
    <property type="molecule type" value="Genomic_DNA"/>
</dbReference>
<dbReference type="InterPro" id="IPR000182">
    <property type="entry name" value="GNAT_dom"/>
</dbReference>
<dbReference type="Proteomes" id="UP000730618">
    <property type="component" value="Unassembled WGS sequence"/>
</dbReference>
<comment type="caution">
    <text evidence="4">The sequence shown here is derived from an EMBL/GenBank/DDBJ whole genome shotgun (WGS) entry which is preliminary data.</text>
</comment>